<feature type="transmembrane region" description="Helical" evidence="1">
    <location>
        <begin position="48"/>
        <end position="66"/>
    </location>
</feature>
<feature type="transmembrane region" description="Helical" evidence="1">
    <location>
        <begin position="7"/>
        <end position="28"/>
    </location>
</feature>
<keyword evidence="1" id="KW-1133">Transmembrane helix</keyword>
<organism evidence="2 3">
    <name type="scientific">Klenkia brasiliensis</name>
    <dbReference type="NCBI Taxonomy" id="333142"/>
    <lineage>
        <taxon>Bacteria</taxon>
        <taxon>Bacillati</taxon>
        <taxon>Actinomycetota</taxon>
        <taxon>Actinomycetes</taxon>
        <taxon>Geodermatophilales</taxon>
        <taxon>Geodermatophilaceae</taxon>
        <taxon>Klenkia</taxon>
    </lineage>
</organism>
<feature type="transmembrane region" description="Helical" evidence="1">
    <location>
        <begin position="71"/>
        <end position="91"/>
    </location>
</feature>
<reference evidence="3" key="1">
    <citation type="submission" date="2016-10" db="EMBL/GenBank/DDBJ databases">
        <authorList>
            <person name="Varghese N."/>
            <person name="Submissions S."/>
        </authorList>
    </citation>
    <scope>NUCLEOTIDE SEQUENCE [LARGE SCALE GENOMIC DNA]</scope>
    <source>
        <strain evidence="3">DSM 44526</strain>
    </source>
</reference>
<feature type="transmembrane region" description="Helical" evidence="1">
    <location>
        <begin position="97"/>
        <end position="120"/>
    </location>
</feature>
<sequence length="125" mass="12794">MLRRVPLPVAVLLLAVSTAAVQVGLLAWDTQRDVDPVTGMSTGPYEAWQVLTVGVLLLGLGLAAAWRGPGWLVLVVPVAFTVAWSVTAATAPDGDGLWPVGALLVAAGTAVGGGLCWVLASALRR</sequence>
<dbReference type="EMBL" id="FNCF01000004">
    <property type="protein sequence ID" value="SDG44334.1"/>
    <property type="molecule type" value="Genomic_DNA"/>
</dbReference>
<keyword evidence="1" id="KW-0812">Transmembrane</keyword>
<gene>
    <name evidence="2" type="ORF">SAMN05660324_2542</name>
</gene>
<dbReference type="Proteomes" id="UP000198863">
    <property type="component" value="Unassembled WGS sequence"/>
</dbReference>
<evidence type="ECO:0000256" key="1">
    <source>
        <dbReference type="SAM" id="Phobius"/>
    </source>
</evidence>
<name>A0A1G7UA54_9ACTN</name>
<protein>
    <submittedName>
        <fullName evidence="2">Uncharacterized protein</fullName>
    </submittedName>
</protein>
<evidence type="ECO:0000313" key="2">
    <source>
        <dbReference type="EMBL" id="SDG44334.1"/>
    </source>
</evidence>
<dbReference type="OrthoDB" id="4246695at2"/>
<keyword evidence="1" id="KW-0472">Membrane</keyword>
<accession>A0A1G7UA54</accession>
<dbReference type="AlphaFoldDB" id="A0A1G7UA54"/>
<keyword evidence="3" id="KW-1185">Reference proteome</keyword>
<evidence type="ECO:0000313" key="3">
    <source>
        <dbReference type="Proteomes" id="UP000198863"/>
    </source>
</evidence>
<proteinExistence type="predicted"/>